<dbReference type="InterPro" id="IPR023614">
    <property type="entry name" value="Porin_dom_sf"/>
</dbReference>
<evidence type="ECO:0000313" key="3">
    <source>
        <dbReference type="EMBL" id="VEB94393.1"/>
    </source>
</evidence>
<name>A0A447UUM8_CITKO</name>
<dbReference type="PANTHER" id="PTHR34501">
    <property type="entry name" value="PROTEIN YDDL-RELATED"/>
    <property type="match status" value="1"/>
</dbReference>
<keyword evidence="1 2" id="KW-0732">Signal</keyword>
<dbReference type="InterPro" id="IPR050298">
    <property type="entry name" value="Gram-neg_bact_OMP"/>
</dbReference>
<accession>A0A447UUM8</accession>
<gene>
    <name evidence="3" type="primary">ompF_3</name>
    <name evidence="3" type="ORF">NCTC11075_05314</name>
</gene>
<feature type="chain" id="PRO_5019522771" evidence="2">
    <location>
        <begin position="23"/>
        <end position="56"/>
    </location>
</feature>
<dbReference type="Proteomes" id="UP000270272">
    <property type="component" value="Chromosome"/>
</dbReference>
<organism evidence="3 4">
    <name type="scientific">Citrobacter koseri</name>
    <name type="common">Citrobacter diversus</name>
    <dbReference type="NCBI Taxonomy" id="545"/>
    <lineage>
        <taxon>Bacteria</taxon>
        <taxon>Pseudomonadati</taxon>
        <taxon>Pseudomonadota</taxon>
        <taxon>Gammaproteobacteria</taxon>
        <taxon>Enterobacterales</taxon>
        <taxon>Enterobacteriaceae</taxon>
        <taxon>Citrobacter</taxon>
    </lineage>
</organism>
<dbReference type="AlphaFoldDB" id="A0A447UUM8"/>
<evidence type="ECO:0000256" key="2">
    <source>
        <dbReference type="SAM" id="SignalP"/>
    </source>
</evidence>
<protein>
    <submittedName>
        <fullName evidence="3">Outer membrane porin protein</fullName>
    </submittedName>
</protein>
<proteinExistence type="predicted"/>
<dbReference type="Gene3D" id="2.40.160.10">
    <property type="entry name" value="Porin"/>
    <property type="match status" value="1"/>
</dbReference>
<evidence type="ECO:0000256" key="1">
    <source>
        <dbReference type="ARBA" id="ARBA00022729"/>
    </source>
</evidence>
<dbReference type="PANTHER" id="PTHR34501:SF2">
    <property type="entry name" value="OUTER MEMBRANE PORIN F-RELATED"/>
    <property type="match status" value="1"/>
</dbReference>
<evidence type="ECO:0000313" key="4">
    <source>
        <dbReference type="Proteomes" id="UP000270272"/>
    </source>
</evidence>
<feature type="signal peptide" evidence="2">
    <location>
        <begin position="1"/>
        <end position="22"/>
    </location>
</feature>
<reference evidence="3 4" key="1">
    <citation type="submission" date="2018-12" db="EMBL/GenBank/DDBJ databases">
        <authorList>
            <consortium name="Pathogen Informatics"/>
        </authorList>
    </citation>
    <scope>NUCLEOTIDE SEQUENCE [LARGE SCALE GENOMIC DNA]</scope>
    <source>
        <strain evidence="3 4">NCTC11075</strain>
    </source>
</reference>
<dbReference type="EMBL" id="LR134204">
    <property type="protein sequence ID" value="VEB94393.1"/>
    <property type="molecule type" value="Genomic_DNA"/>
</dbReference>
<sequence length="56" mass="6301">MMKRNILAVVIPALLAAGAANAAEVYNKDSNKLDIYGKAVGLHYFSKRQRQKQLRR</sequence>